<dbReference type="AlphaFoldDB" id="A0A9W7FXT9"/>
<feature type="coiled-coil region" evidence="5">
    <location>
        <begin position="245"/>
        <end position="276"/>
    </location>
</feature>
<evidence type="ECO:0000313" key="9">
    <source>
        <dbReference type="Proteomes" id="UP001165065"/>
    </source>
</evidence>
<dbReference type="SUPFAM" id="SSF47095">
    <property type="entry name" value="HMG-box"/>
    <property type="match status" value="1"/>
</dbReference>
<evidence type="ECO:0000259" key="7">
    <source>
        <dbReference type="PROSITE" id="PS50118"/>
    </source>
</evidence>
<keyword evidence="9" id="KW-1185">Reference proteome</keyword>
<evidence type="ECO:0000256" key="6">
    <source>
        <dbReference type="SAM" id="MobiDB-lite"/>
    </source>
</evidence>
<feature type="region of interest" description="Disordered" evidence="6">
    <location>
        <begin position="1"/>
        <end position="73"/>
    </location>
</feature>
<evidence type="ECO:0000256" key="5">
    <source>
        <dbReference type="SAM" id="Coils"/>
    </source>
</evidence>
<dbReference type="InterPro" id="IPR009072">
    <property type="entry name" value="Histone-fold"/>
</dbReference>
<feature type="DNA-binding region" description="HMG box" evidence="4">
    <location>
        <begin position="74"/>
        <end position="149"/>
    </location>
</feature>
<name>A0A9W7FXT9_9STRA</name>
<organism evidence="8 9">
    <name type="scientific">Triparma columacea</name>
    <dbReference type="NCBI Taxonomy" id="722753"/>
    <lineage>
        <taxon>Eukaryota</taxon>
        <taxon>Sar</taxon>
        <taxon>Stramenopiles</taxon>
        <taxon>Ochrophyta</taxon>
        <taxon>Bolidophyceae</taxon>
        <taxon>Parmales</taxon>
        <taxon>Triparmaceae</taxon>
        <taxon>Triparma</taxon>
    </lineage>
</organism>
<dbReference type="SUPFAM" id="SSF47113">
    <property type="entry name" value="Histone-fold"/>
    <property type="match status" value="1"/>
</dbReference>
<dbReference type="OrthoDB" id="1919336at2759"/>
<dbReference type="PROSITE" id="PS50118">
    <property type="entry name" value="HMG_BOX_2"/>
    <property type="match status" value="1"/>
</dbReference>
<dbReference type="EMBL" id="BRYA01000540">
    <property type="protein sequence ID" value="GMI22012.1"/>
    <property type="molecule type" value="Genomic_DNA"/>
</dbReference>
<dbReference type="CDD" id="cd00084">
    <property type="entry name" value="HMG-box_SF"/>
    <property type="match status" value="1"/>
</dbReference>
<dbReference type="InterPro" id="IPR036910">
    <property type="entry name" value="HMG_box_dom_sf"/>
</dbReference>
<comment type="caution">
    <text evidence="8">The sequence shown here is derived from an EMBL/GenBank/DDBJ whole genome shotgun (WGS) entry which is preliminary data.</text>
</comment>
<accession>A0A9W7FXT9</accession>
<dbReference type="PANTHER" id="PTHR48112">
    <property type="entry name" value="HIGH MOBILITY GROUP PROTEIN DSP1"/>
    <property type="match status" value="1"/>
</dbReference>
<dbReference type="CDD" id="cd22929">
    <property type="entry name" value="HFD_POLE4-like"/>
    <property type="match status" value="1"/>
</dbReference>
<dbReference type="Pfam" id="PF09011">
    <property type="entry name" value="HMG_box_2"/>
    <property type="match status" value="1"/>
</dbReference>
<dbReference type="Pfam" id="PF00808">
    <property type="entry name" value="CBFD_NFYB_HMF"/>
    <property type="match status" value="1"/>
</dbReference>
<dbReference type="Gene3D" id="1.10.20.10">
    <property type="entry name" value="Histone, subunit A"/>
    <property type="match status" value="1"/>
</dbReference>
<evidence type="ECO:0000256" key="2">
    <source>
        <dbReference type="ARBA" id="ARBA00023125"/>
    </source>
</evidence>
<evidence type="ECO:0000256" key="3">
    <source>
        <dbReference type="ARBA" id="ARBA00023242"/>
    </source>
</evidence>
<comment type="subcellular location">
    <subcellularLocation>
        <location evidence="1">Nucleus</location>
    </subcellularLocation>
</comment>
<dbReference type="Gene3D" id="1.10.30.10">
    <property type="entry name" value="High mobility group box domain"/>
    <property type="match status" value="1"/>
</dbReference>
<feature type="domain" description="HMG box" evidence="7">
    <location>
        <begin position="74"/>
        <end position="149"/>
    </location>
</feature>
<evidence type="ECO:0000313" key="8">
    <source>
        <dbReference type="EMBL" id="GMI22012.1"/>
    </source>
</evidence>
<dbReference type="GO" id="GO:0046982">
    <property type="term" value="F:protein heterodimerization activity"/>
    <property type="evidence" value="ECO:0007669"/>
    <property type="project" value="InterPro"/>
</dbReference>
<dbReference type="GO" id="GO:0003677">
    <property type="term" value="F:DNA binding"/>
    <property type="evidence" value="ECO:0007669"/>
    <property type="project" value="UniProtKB-UniRule"/>
</dbReference>
<gene>
    <name evidence="8" type="ORF">TrCOL_g6586</name>
</gene>
<protein>
    <recommendedName>
        <fullName evidence="7">HMG box domain-containing protein</fullName>
    </recommendedName>
</protein>
<feature type="compositionally biased region" description="Low complexity" evidence="6">
    <location>
        <begin position="15"/>
        <end position="32"/>
    </location>
</feature>
<sequence>MSDQPQIVNPPPPEANSEPSSSAEMTTFSSQPAPIPPSPSSSSIQPQPPTTTLTTSTSVPPPSPTSSNIVVPPKPKKRTAYFIFADKKRDECKAELQAAGGTEKKYGVGDVAKLIASKWSALTAEDKVEYETIASAEKEAYTQWLSKYGQFLPPTSSVLGKRGSSTSPLDLTIPITKIRKLVKLDPDCKSITKEALSLLTYATELFTKYGGESSFSISTIQNRRKLMPRDVLDATGTREMMRFLNEDIKQQVTKIEKDAKEEKDRVEKEKAEQRVKKIGQIGGGIGEYFGN</sequence>
<keyword evidence="3 4" id="KW-0539">Nucleus</keyword>
<evidence type="ECO:0000256" key="4">
    <source>
        <dbReference type="PROSITE-ProRule" id="PRU00267"/>
    </source>
</evidence>
<evidence type="ECO:0000256" key="1">
    <source>
        <dbReference type="ARBA" id="ARBA00004123"/>
    </source>
</evidence>
<dbReference type="Proteomes" id="UP001165065">
    <property type="component" value="Unassembled WGS sequence"/>
</dbReference>
<dbReference type="PANTHER" id="PTHR48112:SF32">
    <property type="entry name" value="HIGH MOBILITY GROUP PROTEIN B3"/>
    <property type="match status" value="1"/>
</dbReference>
<feature type="compositionally biased region" description="Low complexity" evidence="6">
    <location>
        <begin position="40"/>
        <end position="58"/>
    </location>
</feature>
<keyword evidence="2 4" id="KW-0238">DNA-binding</keyword>
<dbReference type="InterPro" id="IPR003958">
    <property type="entry name" value="CBFA_NFYB_domain"/>
</dbReference>
<dbReference type="SMART" id="SM00398">
    <property type="entry name" value="HMG"/>
    <property type="match status" value="1"/>
</dbReference>
<keyword evidence="5" id="KW-0175">Coiled coil</keyword>
<dbReference type="GO" id="GO:0005634">
    <property type="term" value="C:nucleus"/>
    <property type="evidence" value="ECO:0007669"/>
    <property type="project" value="UniProtKB-SubCell"/>
</dbReference>
<dbReference type="InterPro" id="IPR009071">
    <property type="entry name" value="HMG_box_dom"/>
</dbReference>
<reference evidence="9" key="1">
    <citation type="journal article" date="2023" name="Commun. Biol.">
        <title>Genome analysis of Parmales, the sister group of diatoms, reveals the evolutionary specialization of diatoms from phago-mixotrophs to photoautotrophs.</title>
        <authorList>
            <person name="Ban H."/>
            <person name="Sato S."/>
            <person name="Yoshikawa S."/>
            <person name="Yamada K."/>
            <person name="Nakamura Y."/>
            <person name="Ichinomiya M."/>
            <person name="Sato N."/>
            <person name="Blanc-Mathieu R."/>
            <person name="Endo H."/>
            <person name="Kuwata A."/>
            <person name="Ogata H."/>
        </authorList>
    </citation>
    <scope>NUCLEOTIDE SEQUENCE [LARGE SCALE GENOMIC DNA]</scope>
</reference>
<dbReference type="InterPro" id="IPR050342">
    <property type="entry name" value="HMGB"/>
</dbReference>
<proteinExistence type="predicted"/>